<evidence type="ECO:0000256" key="2">
    <source>
        <dbReference type="SAM" id="Phobius"/>
    </source>
</evidence>
<feature type="compositionally biased region" description="Basic and acidic residues" evidence="1">
    <location>
        <begin position="315"/>
        <end position="347"/>
    </location>
</feature>
<dbReference type="OMA" id="RASTIGW"/>
<feature type="compositionally biased region" description="Basic and acidic residues" evidence="1">
    <location>
        <begin position="358"/>
        <end position="387"/>
    </location>
</feature>
<reference evidence="3 4" key="1">
    <citation type="journal article" date="2013" name="PLoS Genet.">
        <title>The genome and development-dependent transcriptomes of Pyronema confluens: a window into fungal evolution.</title>
        <authorList>
            <person name="Traeger S."/>
            <person name="Altegoer F."/>
            <person name="Freitag M."/>
            <person name="Gabaldon T."/>
            <person name="Kempken F."/>
            <person name="Kumar A."/>
            <person name="Marcet-Houben M."/>
            <person name="Poggeler S."/>
            <person name="Stajich J.E."/>
            <person name="Nowrousian M."/>
        </authorList>
    </citation>
    <scope>NUCLEOTIDE SEQUENCE [LARGE SCALE GENOMIC DNA]</scope>
    <source>
        <strain evidence="4">CBS 100304</strain>
        <tissue evidence="3">Vegetative mycelium</tissue>
    </source>
</reference>
<keyword evidence="2" id="KW-0472">Membrane</keyword>
<protein>
    <submittedName>
        <fullName evidence="3">Similar to Transmembrane protein 69 acc. no. Q3KQJ0</fullName>
    </submittedName>
</protein>
<feature type="transmembrane region" description="Helical" evidence="2">
    <location>
        <begin position="170"/>
        <end position="187"/>
    </location>
</feature>
<feature type="transmembrane region" description="Helical" evidence="2">
    <location>
        <begin position="116"/>
        <end position="139"/>
    </location>
</feature>
<keyword evidence="4" id="KW-1185">Reference proteome</keyword>
<proteinExistence type="predicted"/>
<evidence type="ECO:0000256" key="1">
    <source>
        <dbReference type="SAM" id="MobiDB-lite"/>
    </source>
</evidence>
<keyword evidence="2 3" id="KW-0812">Transmembrane</keyword>
<dbReference type="STRING" id="1076935.U4LF69"/>
<organism evidence="3 4">
    <name type="scientific">Pyronema omphalodes (strain CBS 100304)</name>
    <name type="common">Pyronema confluens</name>
    <dbReference type="NCBI Taxonomy" id="1076935"/>
    <lineage>
        <taxon>Eukaryota</taxon>
        <taxon>Fungi</taxon>
        <taxon>Dikarya</taxon>
        <taxon>Ascomycota</taxon>
        <taxon>Pezizomycotina</taxon>
        <taxon>Pezizomycetes</taxon>
        <taxon>Pezizales</taxon>
        <taxon>Pyronemataceae</taxon>
        <taxon>Pyronema</taxon>
    </lineage>
</organism>
<evidence type="ECO:0000313" key="4">
    <source>
        <dbReference type="Proteomes" id="UP000018144"/>
    </source>
</evidence>
<feature type="compositionally biased region" description="Basic and acidic residues" evidence="1">
    <location>
        <begin position="512"/>
        <end position="527"/>
    </location>
</feature>
<sequence length="533" mass="59411">MLRSSAFRALASCPRIPRISAPVKSEISSTLRNFTQISETPKLAQPKLLPVQFRRPLDLIPKAAFSTTVVKFGILGKNDPKSNVQNVTEDDMLKGIWSDMRTIRETFALDKVPKEVFWFGMGGLVPYVVTSFTTIYLAWDINYAAAHGAGYLVSRETADHLLHILEPTQIGLGAIILSFLGAVHWGLEMARYGGSFPYYRYGIGVLAPALAWPTVVLPLNSALMAQFIGFVGMYFADSQATIWGWAPNWYSTYRFILTFVVGACVIITLVGRGQIGDTISPTDGPGRHFTEIRNRQRQAELAEEEERVKQHIIRKSHEEERKRHHDEQVKKKDASLKKNNDEGDKKFAASNHSATRSDYSKSHDHERENGDHDDHSHDQEHDDESKKRSASNSATDREDAKTAGNSEDKKKSSRSATANEKKQSGEHKQEEKEKHEAAVKREELAKEDPEEAKIQAAIDKKKAKEHEGEAKDPGKKAKGDGPGTQGIYSDEYQAPGGSGPDNQIPGEITEPTPEKKTDVNPQRERKQTAALRG</sequence>
<name>U4LF69_PYROM</name>
<dbReference type="EMBL" id="HF935853">
    <property type="protein sequence ID" value="CCX13591.1"/>
    <property type="molecule type" value="Genomic_DNA"/>
</dbReference>
<feature type="transmembrane region" description="Helical" evidence="2">
    <location>
        <begin position="253"/>
        <end position="271"/>
    </location>
</feature>
<evidence type="ECO:0000313" key="3">
    <source>
        <dbReference type="EMBL" id="CCX13591.1"/>
    </source>
</evidence>
<dbReference type="eggNOG" id="ENOG502RY8Z">
    <property type="taxonomic scope" value="Eukaryota"/>
</dbReference>
<dbReference type="PANTHER" id="PTHR15887">
    <property type="entry name" value="TRANSMEMBRANE PROTEIN 69"/>
    <property type="match status" value="1"/>
</dbReference>
<keyword evidence="2" id="KW-1133">Transmembrane helix</keyword>
<dbReference type="Pfam" id="PF11911">
    <property type="entry name" value="DUF3429"/>
    <property type="match status" value="1"/>
</dbReference>
<dbReference type="InterPro" id="IPR021836">
    <property type="entry name" value="DUF3429"/>
</dbReference>
<dbReference type="AlphaFoldDB" id="U4LF69"/>
<feature type="compositionally biased region" description="Basic and acidic residues" evidence="1">
    <location>
        <begin position="419"/>
        <end position="479"/>
    </location>
</feature>
<accession>U4LF69</accession>
<feature type="region of interest" description="Disordered" evidence="1">
    <location>
        <begin position="296"/>
        <end position="533"/>
    </location>
</feature>
<dbReference type="OrthoDB" id="194289at2759"/>
<dbReference type="PANTHER" id="PTHR15887:SF1">
    <property type="entry name" value="TRANSMEMBRANE PROTEIN 69"/>
    <property type="match status" value="1"/>
</dbReference>
<gene>
    <name evidence="3" type="ORF">PCON_13184</name>
</gene>
<dbReference type="Proteomes" id="UP000018144">
    <property type="component" value="Unassembled WGS sequence"/>
</dbReference>
<feature type="compositionally biased region" description="Basic and acidic residues" evidence="1">
    <location>
        <begin position="395"/>
        <end position="410"/>
    </location>
</feature>